<organism evidence="1 2">
    <name type="scientific">Meloidogyne enterolobii</name>
    <name type="common">Root-knot nematode worm</name>
    <name type="synonym">Meloidogyne mayaguensis</name>
    <dbReference type="NCBI Taxonomy" id="390850"/>
    <lineage>
        <taxon>Eukaryota</taxon>
        <taxon>Metazoa</taxon>
        <taxon>Ecdysozoa</taxon>
        <taxon>Nematoda</taxon>
        <taxon>Chromadorea</taxon>
        <taxon>Rhabditida</taxon>
        <taxon>Tylenchina</taxon>
        <taxon>Tylenchomorpha</taxon>
        <taxon>Tylenchoidea</taxon>
        <taxon>Meloidogynidae</taxon>
        <taxon>Meloidogyninae</taxon>
        <taxon>Meloidogyne</taxon>
    </lineage>
</organism>
<dbReference type="Proteomes" id="UP001497535">
    <property type="component" value="Unassembled WGS sequence"/>
</dbReference>
<accession>A0ACB1B7G6</accession>
<evidence type="ECO:0000313" key="2">
    <source>
        <dbReference type="Proteomes" id="UP001497535"/>
    </source>
</evidence>
<keyword evidence="2" id="KW-1185">Reference proteome</keyword>
<evidence type="ECO:0000313" key="1">
    <source>
        <dbReference type="EMBL" id="CAK5124567.1"/>
    </source>
</evidence>
<gene>
    <name evidence="1" type="ORF">MENTE1834_LOCUS47797</name>
</gene>
<sequence length="433" mass="49268">MSSSLNLQLISELGLELLYPRGSNFNLIFQAYHNNSPILKFRSLNDLQQRIQLEKAIKLARQRLHERKLNAKPEENQAGNSETDILNQQNTCQKITSKLLKALERIRDTKNEQLLQRSGIRRRKRRESLASDEPHFGSMILVGTLQKEQAKALQRGMAAFKVEQSLVDRRKSIPILTDDLPSKSLEEGLERTLEPTTIEEEKGEIDTILCLINYLPLFTSLVGALLLLLFGAFLFRLIDEKIAEQPFHRAVLFTFQAVATIGWGDIRPGNKLSQAFCTLYTIFGVPIFFSALANVGRLISDFYTLDWLFLTCVVRPMSKDKIGPSAQKQIALRKSLYLLCVHQLIGMFIYGALLKQYTPIVVLYFCLTSMATIGIGDYHPDAASLWQALVAIIFMSIGMVLLASLLIALAYHFQTIFFVHLQGWLQRKFDERK</sequence>
<proteinExistence type="predicted"/>
<reference evidence="1" key="1">
    <citation type="submission" date="2023-11" db="EMBL/GenBank/DDBJ databases">
        <authorList>
            <person name="Poullet M."/>
        </authorList>
    </citation>
    <scope>NUCLEOTIDE SEQUENCE</scope>
    <source>
        <strain evidence="1">E1834</strain>
    </source>
</reference>
<name>A0ACB1B7G6_MELEN</name>
<comment type="caution">
    <text evidence="1">The sequence shown here is derived from an EMBL/GenBank/DDBJ whole genome shotgun (WGS) entry which is preliminary data.</text>
</comment>
<protein>
    <submittedName>
        <fullName evidence="1">Uncharacterized protein</fullName>
    </submittedName>
</protein>
<dbReference type="EMBL" id="CAVMJV010000203">
    <property type="protein sequence ID" value="CAK5124567.1"/>
    <property type="molecule type" value="Genomic_DNA"/>
</dbReference>